<evidence type="ECO:0000256" key="3">
    <source>
        <dbReference type="ARBA" id="ARBA00013636"/>
    </source>
</evidence>
<dbReference type="GO" id="GO:0000055">
    <property type="term" value="P:ribosomal large subunit export from nucleus"/>
    <property type="evidence" value="ECO:0007669"/>
    <property type="project" value="InterPro"/>
</dbReference>
<evidence type="ECO:0000313" key="15">
    <source>
        <dbReference type="Proteomes" id="UP001258017"/>
    </source>
</evidence>
<dbReference type="SUPFAM" id="SSF48371">
    <property type="entry name" value="ARM repeat"/>
    <property type="match status" value="1"/>
</dbReference>
<dbReference type="Gene3D" id="3.40.50.300">
    <property type="entry name" value="P-loop containing nucleotide triphosphate hydrolases"/>
    <property type="match status" value="1"/>
</dbReference>
<evidence type="ECO:0000256" key="5">
    <source>
        <dbReference type="ARBA" id="ARBA00022517"/>
    </source>
</evidence>
<dbReference type="InterPro" id="IPR007949">
    <property type="entry name" value="SDA1_MD"/>
</dbReference>
<dbReference type="InterPro" id="IPR012977">
    <property type="entry name" value="SDA1_N"/>
</dbReference>
<evidence type="ECO:0000259" key="11">
    <source>
        <dbReference type="Pfam" id="PF13191"/>
    </source>
</evidence>
<gene>
    <name evidence="14" type="ORF">KPH14_009033</name>
</gene>
<feature type="domain" description="SDA1 N-terminal" evidence="10">
    <location>
        <begin position="420"/>
        <end position="779"/>
    </location>
</feature>
<evidence type="ECO:0000259" key="13">
    <source>
        <dbReference type="Pfam" id="PF21639"/>
    </source>
</evidence>
<evidence type="ECO:0000256" key="1">
    <source>
        <dbReference type="ARBA" id="ARBA00004123"/>
    </source>
</evidence>
<sequence>MESCLEKLNKKIKCRKTIIKQLYSLIGIQNEPMPQSIFVYGHVATGKSLVILRLLKYLQYNFSIVNCIEHINNKHMFEYILNDLIPDPESCPTLIDSIGNLKCDNIVTFITKLQLISKYDNRPIIIVLDKCMYLRNMDGQILPVFLRLKEISNVSVCTIFVSNVVWEKCYTQIGSFEPIKIYCAQYTREEISDILLSYKPQDCNDTIYKNYLNLFLSVFYRFCRDLNELRYMAKINFVKYVEPIKSGLIKEDDVTGLWRNISSTLTSNLEVIYLRVSTEDFIQDNQVSKEIESTTKLALSFELPFYAKYILIAAYLASHNPPKEDKAIFMKLSSKKKKKIVRRKQATNEHSGPRSFPISRLLAIFCTILDEKVDVNAILLAQIPTMYHLGLLISTNDSNLDEPKLKCCVNYNFILVVAKTVAHCYPDVLKTFPQEIIDILQKHNTVLDNDMRMTFCKALIQMRNKYLLEPITLLSLFFELLRCQDKALRQFLQTHIITDIKNINAKHKNAKVNTTLQNFIFTMLKDTNARAAKMSADVMIELYKKNVWNDAKTVNIIATGCFSKIIKVAVTCLKFFLGNDEEKEENDSSDSDDEPNIKEVMIANKVNKKTKKREKMLKKAKQLLVKSKKKKAKAPQYNFSALHLIHDPQGFAEKLFKQLEKNNDRFEIKLMTLDVVSRLIGLHNLFLFNFYPYLQRFLQPHQREVTKLLQFIAQASHELVPPDVLEPVIKTLVNNFVTERNSGDVMAIGLNTVREICSRCPLVMNADLLKDLSQYKHYRERSVMMAASSLIAVYKQAMPSLLHKKYRGRPTEATIALDTLKYGEVAANDFVPGAEVLLNNNTNDKLEIDSENSEDDDQWIDVKHDNEDNDEDDWVTDDESDVSSDNSMDDEDNSDSDKESITEEDQEEVEEQKQEDSKSEDTVKIKSGTEEDVKTNKLHGSARSKTRKEKKDKKMRRKKQKEERKAKAKVQKKEEFTAEKKEKASLVSVERLLTDEDFKRIDMALVKQQVMPAKFGIKRPYPTDENRGELVKLGDIENIHKKRRHDKEARLETVKKAQEGREKFGYKDGRQNPLCSKTNREKKKTKNYQMIKHKVTGKVKRSFKDKQRALRNYLLKQKRMK</sequence>
<dbReference type="Proteomes" id="UP001258017">
    <property type="component" value="Unassembled WGS sequence"/>
</dbReference>
<dbReference type="GO" id="GO:0005730">
    <property type="term" value="C:nucleolus"/>
    <property type="evidence" value="ECO:0007669"/>
    <property type="project" value="TreeGrafter"/>
</dbReference>
<evidence type="ECO:0000256" key="8">
    <source>
        <dbReference type="SAM" id="MobiDB-lite"/>
    </source>
</evidence>
<dbReference type="GO" id="GO:0042273">
    <property type="term" value="P:ribosomal large subunit biogenesis"/>
    <property type="evidence" value="ECO:0007669"/>
    <property type="project" value="InterPro"/>
</dbReference>
<proteinExistence type="inferred from homology"/>
<evidence type="ECO:0000256" key="2">
    <source>
        <dbReference type="ARBA" id="ARBA00005783"/>
    </source>
</evidence>
<dbReference type="EMBL" id="JAIFRP010000030">
    <property type="protein sequence ID" value="KAK2582983.1"/>
    <property type="molecule type" value="Genomic_DNA"/>
</dbReference>
<dbReference type="InterPro" id="IPR041664">
    <property type="entry name" value="AAA_16"/>
</dbReference>
<dbReference type="Pfam" id="PF21639">
    <property type="entry name" value="ORC5_lid"/>
    <property type="match status" value="1"/>
</dbReference>
<feature type="domain" description="ORC5 lid" evidence="13">
    <location>
        <begin position="208"/>
        <end position="257"/>
    </location>
</feature>
<feature type="compositionally biased region" description="Basic and acidic residues" evidence="8">
    <location>
        <begin position="911"/>
        <end position="935"/>
    </location>
</feature>
<dbReference type="AlphaFoldDB" id="A0AAD9RPL7"/>
<feature type="compositionally biased region" description="Acidic residues" evidence="8">
    <location>
        <begin position="867"/>
        <end position="894"/>
    </location>
</feature>
<dbReference type="Pfam" id="PF13191">
    <property type="entry name" value="AAA_16"/>
    <property type="match status" value="1"/>
</dbReference>
<reference evidence="14" key="1">
    <citation type="submission" date="2021-08" db="EMBL/GenBank/DDBJ databases">
        <authorList>
            <person name="Misof B."/>
            <person name="Oliver O."/>
            <person name="Podsiadlowski L."/>
            <person name="Donath A."/>
            <person name="Peters R."/>
            <person name="Mayer C."/>
            <person name="Rust J."/>
            <person name="Gunkel S."/>
            <person name="Lesny P."/>
            <person name="Martin S."/>
            <person name="Oeyen J.P."/>
            <person name="Petersen M."/>
            <person name="Panagiotis P."/>
            <person name="Wilbrandt J."/>
            <person name="Tanja T."/>
        </authorList>
    </citation>
    <scope>NUCLEOTIDE SEQUENCE</scope>
    <source>
        <strain evidence="14">GBR_01_08_01A</strain>
        <tissue evidence="14">Thorax + abdomen</tissue>
    </source>
</reference>
<dbReference type="InterPro" id="IPR016024">
    <property type="entry name" value="ARM-type_fold"/>
</dbReference>
<evidence type="ECO:0000256" key="4">
    <source>
        <dbReference type="ARBA" id="ARBA00022448"/>
    </source>
</evidence>
<keyword evidence="15" id="KW-1185">Reference proteome</keyword>
<keyword evidence="7" id="KW-0539">Nucleus</keyword>
<dbReference type="Pfam" id="PF21638">
    <property type="entry name" value="SDA1_C"/>
    <property type="match status" value="1"/>
</dbReference>
<feature type="compositionally biased region" description="Basic and acidic residues" evidence="8">
    <location>
        <begin position="1060"/>
        <end position="1070"/>
    </location>
</feature>
<dbReference type="Pfam" id="PF05285">
    <property type="entry name" value="SDA1_dom"/>
    <property type="match status" value="1"/>
</dbReference>
<feature type="compositionally biased region" description="Basic and acidic residues" evidence="8">
    <location>
        <begin position="960"/>
        <end position="984"/>
    </location>
</feature>
<dbReference type="SUPFAM" id="SSF52540">
    <property type="entry name" value="P-loop containing nucleoside triphosphate hydrolases"/>
    <property type="match status" value="1"/>
</dbReference>
<feature type="region of interest" description="Disordered" evidence="8">
    <location>
        <begin position="1060"/>
        <end position="1084"/>
    </location>
</feature>
<evidence type="ECO:0000313" key="14">
    <source>
        <dbReference type="EMBL" id="KAK2582983.1"/>
    </source>
</evidence>
<dbReference type="InterPro" id="IPR048292">
    <property type="entry name" value="SDA1_C"/>
</dbReference>
<keyword evidence="4" id="KW-0813">Transport</keyword>
<dbReference type="InterPro" id="IPR027417">
    <property type="entry name" value="P-loop_NTPase"/>
</dbReference>
<evidence type="ECO:0000259" key="12">
    <source>
        <dbReference type="Pfam" id="PF21638"/>
    </source>
</evidence>
<evidence type="ECO:0000259" key="9">
    <source>
        <dbReference type="Pfam" id="PF05285"/>
    </source>
</evidence>
<feature type="domain" description="SDA1 C-terminal" evidence="12">
    <location>
        <begin position="1075"/>
        <end position="1120"/>
    </location>
</feature>
<dbReference type="GO" id="GO:0015031">
    <property type="term" value="P:protein transport"/>
    <property type="evidence" value="ECO:0007669"/>
    <property type="project" value="UniProtKB-KW"/>
</dbReference>
<keyword evidence="6" id="KW-0653">Protein transport</keyword>
<dbReference type="InterPro" id="IPR048866">
    <property type="entry name" value="ORC5_lid"/>
</dbReference>
<feature type="domain" description="Orc1-like AAA ATPase" evidence="11">
    <location>
        <begin position="13"/>
        <end position="156"/>
    </location>
</feature>
<keyword evidence="5" id="KW-0690">Ribosome biogenesis</keyword>
<accession>A0AAD9RPL7</accession>
<comment type="subcellular location">
    <subcellularLocation>
        <location evidence="1">Nucleus</location>
    </subcellularLocation>
</comment>
<dbReference type="Pfam" id="PF08158">
    <property type="entry name" value="SDA1_HEAT"/>
    <property type="match status" value="1"/>
</dbReference>
<feature type="domain" description="SDA1 middle" evidence="9">
    <location>
        <begin position="922"/>
        <end position="1056"/>
    </location>
</feature>
<reference evidence="14" key="2">
    <citation type="journal article" date="2023" name="Commun. Biol.">
        <title>Intrasexual cuticular hydrocarbon dimorphism in a wasp sheds light on hydrocarbon biosynthesis genes in Hymenoptera.</title>
        <authorList>
            <person name="Moris V.C."/>
            <person name="Podsiadlowski L."/>
            <person name="Martin S."/>
            <person name="Oeyen J.P."/>
            <person name="Donath A."/>
            <person name="Petersen M."/>
            <person name="Wilbrandt J."/>
            <person name="Misof B."/>
            <person name="Liedtke D."/>
            <person name="Thamm M."/>
            <person name="Scheiner R."/>
            <person name="Schmitt T."/>
            <person name="Niehuis O."/>
        </authorList>
    </citation>
    <scope>NUCLEOTIDE SEQUENCE</scope>
    <source>
        <strain evidence="14">GBR_01_08_01A</strain>
    </source>
</reference>
<dbReference type="PANTHER" id="PTHR12730:SF0">
    <property type="entry name" value="PROTEIN SDA1 HOMOLOG"/>
    <property type="match status" value="1"/>
</dbReference>
<dbReference type="InterPro" id="IPR027312">
    <property type="entry name" value="Sda1"/>
</dbReference>
<comment type="caution">
    <text evidence="14">The sequence shown here is derived from an EMBL/GenBank/DDBJ whole genome shotgun (WGS) entry which is preliminary data.</text>
</comment>
<organism evidence="14 15">
    <name type="scientific">Odynerus spinipes</name>
    <dbReference type="NCBI Taxonomy" id="1348599"/>
    <lineage>
        <taxon>Eukaryota</taxon>
        <taxon>Metazoa</taxon>
        <taxon>Ecdysozoa</taxon>
        <taxon>Arthropoda</taxon>
        <taxon>Hexapoda</taxon>
        <taxon>Insecta</taxon>
        <taxon>Pterygota</taxon>
        <taxon>Neoptera</taxon>
        <taxon>Endopterygota</taxon>
        <taxon>Hymenoptera</taxon>
        <taxon>Apocrita</taxon>
        <taxon>Aculeata</taxon>
        <taxon>Vespoidea</taxon>
        <taxon>Vespidae</taxon>
        <taxon>Eumeninae</taxon>
        <taxon>Odynerus</taxon>
    </lineage>
</organism>
<evidence type="ECO:0000256" key="6">
    <source>
        <dbReference type="ARBA" id="ARBA00022927"/>
    </source>
</evidence>
<protein>
    <recommendedName>
        <fullName evidence="3">Protein SDA1 homolog</fullName>
    </recommendedName>
</protein>
<evidence type="ECO:0000256" key="7">
    <source>
        <dbReference type="ARBA" id="ARBA00023242"/>
    </source>
</evidence>
<name>A0AAD9RPL7_9HYME</name>
<dbReference type="PANTHER" id="PTHR12730">
    <property type="entry name" value="HSDA/SDA1-RELATED"/>
    <property type="match status" value="1"/>
</dbReference>
<evidence type="ECO:0000259" key="10">
    <source>
        <dbReference type="Pfam" id="PF08158"/>
    </source>
</evidence>
<feature type="compositionally biased region" description="Basic residues" evidence="8">
    <location>
        <begin position="936"/>
        <end position="959"/>
    </location>
</feature>
<feature type="region of interest" description="Disordered" evidence="8">
    <location>
        <begin position="863"/>
        <end position="984"/>
    </location>
</feature>
<comment type="similarity">
    <text evidence="2">Belongs to the SDA1 family.</text>
</comment>